<dbReference type="SUPFAM" id="SSF51430">
    <property type="entry name" value="NAD(P)-linked oxidoreductase"/>
    <property type="match status" value="1"/>
</dbReference>
<organism evidence="6 7">
    <name type="scientific">Colletotrichum orbiculare (strain 104-T / ATCC 96160 / CBS 514.97 / LARS 414 / MAFF 240422)</name>
    <name type="common">Cucumber anthracnose fungus</name>
    <name type="synonym">Colletotrichum lagenarium</name>
    <dbReference type="NCBI Taxonomy" id="1213857"/>
    <lineage>
        <taxon>Eukaryota</taxon>
        <taxon>Fungi</taxon>
        <taxon>Dikarya</taxon>
        <taxon>Ascomycota</taxon>
        <taxon>Pezizomycotina</taxon>
        <taxon>Sordariomycetes</taxon>
        <taxon>Hypocreomycetidae</taxon>
        <taxon>Glomerellales</taxon>
        <taxon>Glomerellaceae</taxon>
        <taxon>Colletotrichum</taxon>
        <taxon>Colletotrichum orbiculare species complex</taxon>
    </lineage>
</organism>
<dbReference type="PIRSF" id="PIRSF000097">
    <property type="entry name" value="AKR"/>
    <property type="match status" value="1"/>
</dbReference>
<dbReference type="PROSITE" id="PS00063">
    <property type="entry name" value="ALDOKETO_REDUCTASE_3"/>
    <property type="match status" value="1"/>
</dbReference>
<evidence type="ECO:0000256" key="4">
    <source>
        <dbReference type="PIRSR" id="PIRSR000097-3"/>
    </source>
</evidence>
<evidence type="ECO:0000259" key="5">
    <source>
        <dbReference type="Pfam" id="PF00248"/>
    </source>
</evidence>
<feature type="active site" description="Proton donor" evidence="2">
    <location>
        <position position="79"/>
    </location>
</feature>
<proteinExistence type="predicted"/>
<name>A0A484F925_COLOR</name>
<dbReference type="Gene3D" id="3.20.20.100">
    <property type="entry name" value="NADP-dependent oxidoreductase domain"/>
    <property type="match status" value="1"/>
</dbReference>
<keyword evidence="1" id="KW-0560">Oxidoreductase</keyword>
<accession>A0A484F925</accession>
<dbReference type="OrthoDB" id="416253at2759"/>
<dbReference type="FunFam" id="3.20.20.100:FF:000002">
    <property type="entry name" value="2,5-diketo-D-gluconic acid reductase A"/>
    <property type="match status" value="1"/>
</dbReference>
<feature type="binding site" evidence="3">
    <location>
        <position position="135"/>
    </location>
    <ligand>
        <name>substrate</name>
    </ligand>
</feature>
<dbReference type="GO" id="GO:0016616">
    <property type="term" value="F:oxidoreductase activity, acting on the CH-OH group of donors, NAD or NADP as acceptor"/>
    <property type="evidence" value="ECO:0007669"/>
    <property type="project" value="UniProtKB-ARBA"/>
</dbReference>
<evidence type="ECO:0000256" key="2">
    <source>
        <dbReference type="PIRSR" id="PIRSR000097-1"/>
    </source>
</evidence>
<dbReference type="InterPro" id="IPR020471">
    <property type="entry name" value="AKR"/>
</dbReference>
<feature type="site" description="Lowers pKa of active site Tyr" evidence="4">
    <location>
        <position position="104"/>
    </location>
</feature>
<dbReference type="PROSITE" id="PS00798">
    <property type="entry name" value="ALDOKETO_REDUCTASE_1"/>
    <property type="match status" value="1"/>
</dbReference>
<evidence type="ECO:0000256" key="3">
    <source>
        <dbReference type="PIRSR" id="PIRSR000097-2"/>
    </source>
</evidence>
<dbReference type="Proteomes" id="UP000014480">
    <property type="component" value="Unassembled WGS sequence"/>
</dbReference>
<evidence type="ECO:0000313" key="7">
    <source>
        <dbReference type="Proteomes" id="UP000014480"/>
    </source>
</evidence>
<evidence type="ECO:0000256" key="1">
    <source>
        <dbReference type="ARBA" id="ARBA00023002"/>
    </source>
</evidence>
<reference evidence="7" key="1">
    <citation type="journal article" date="2013" name="New Phytol.">
        <title>Comparative genomic and transcriptomic analyses reveal the hemibiotrophic stage shift of Colletotrichum fungi.</title>
        <authorList>
            <person name="Gan P."/>
            <person name="Ikeda K."/>
            <person name="Irieda H."/>
            <person name="Narusaka M."/>
            <person name="O'Connell R.J."/>
            <person name="Narusaka Y."/>
            <person name="Takano Y."/>
            <person name="Kubo Y."/>
            <person name="Shirasu K."/>
        </authorList>
    </citation>
    <scope>NUCLEOTIDE SEQUENCE [LARGE SCALE GENOMIC DNA]</scope>
    <source>
        <strain evidence="7">104-T / ATCC 96160 / CBS 514.97 / LARS 414 / MAFF 240422</strain>
    </source>
</reference>
<reference evidence="7" key="2">
    <citation type="journal article" date="2019" name="Mol. Plant Microbe Interact.">
        <title>Genome sequence resources for four phytopathogenic fungi from the Colletotrichum orbiculare species complex.</title>
        <authorList>
            <person name="Gan P."/>
            <person name="Tsushima A."/>
            <person name="Narusaka M."/>
            <person name="Narusaka Y."/>
            <person name="Takano Y."/>
            <person name="Kubo Y."/>
            <person name="Shirasu K."/>
        </authorList>
    </citation>
    <scope>GENOME REANNOTATION</scope>
    <source>
        <strain evidence="7">104-T / ATCC 96160 / CBS 514.97 / LARS 414 / MAFF 240422</strain>
    </source>
</reference>
<sequence>MIDHYPPVIPWPSFFQLFAIRLDLFPTTATMSTSFTLNTGAAIPAVGLGTWKSEPGEVRKAVAYALRDGYRHIDAALIYGNEHEVGQGIKDSGIPREDIFITSKLWNTHHPNAKEGLQKTLDALGTDYLDLYLIHWPVRLVPNESSELLPVNPDGTRSVDRSWDQGETWRQMEELYKSGKVKAIGVANWSIPYLEQLRRTWTVVPAVNQVELHPYLPQHELRAYCKNLGILLEAYSPLGSTGAPLMSDPEIQQMADKHNVSAATVLISYHVSDGVVALPKSVSESRITSNRQVVKLSREDVDVLNGLAAKGKAKRINTPLWGWDLGFNDWYGPLESK</sequence>
<dbReference type="EMBL" id="AMCV02000062">
    <property type="protein sequence ID" value="TDZ13627.1"/>
    <property type="molecule type" value="Genomic_DNA"/>
</dbReference>
<dbReference type="InterPro" id="IPR023210">
    <property type="entry name" value="NADP_OxRdtase_dom"/>
</dbReference>
<dbReference type="STRING" id="1213857.A0A484F925"/>
<dbReference type="PANTHER" id="PTHR11732">
    <property type="entry name" value="ALDO/KETO REDUCTASE"/>
    <property type="match status" value="1"/>
</dbReference>
<protein>
    <submittedName>
        <fullName evidence="6">D-galacturonate reductase</fullName>
    </submittedName>
</protein>
<dbReference type="AlphaFoldDB" id="A0A484F925"/>
<comment type="caution">
    <text evidence="6">The sequence shown here is derived from an EMBL/GenBank/DDBJ whole genome shotgun (WGS) entry which is preliminary data.</text>
</comment>
<gene>
    <name evidence="6" type="primary">gar1-1</name>
    <name evidence="6" type="ORF">Cob_v013189</name>
</gene>
<dbReference type="Pfam" id="PF00248">
    <property type="entry name" value="Aldo_ket_red"/>
    <property type="match status" value="1"/>
</dbReference>
<evidence type="ECO:0000313" key="6">
    <source>
        <dbReference type="EMBL" id="TDZ13627.1"/>
    </source>
</evidence>
<dbReference type="InterPro" id="IPR036812">
    <property type="entry name" value="NAD(P)_OxRdtase_dom_sf"/>
</dbReference>
<keyword evidence="7" id="KW-1185">Reference proteome</keyword>
<feature type="domain" description="NADP-dependent oxidoreductase" evidence="5">
    <location>
        <begin position="46"/>
        <end position="305"/>
    </location>
</feature>
<dbReference type="InterPro" id="IPR018170">
    <property type="entry name" value="Aldo/ket_reductase_CS"/>
</dbReference>
<dbReference type="PRINTS" id="PR00069">
    <property type="entry name" value="ALDKETRDTASE"/>
</dbReference>